<dbReference type="AlphaFoldDB" id="A0A517R7I7"/>
<evidence type="ECO:0000313" key="10">
    <source>
        <dbReference type="Proteomes" id="UP000317318"/>
    </source>
</evidence>
<evidence type="ECO:0000256" key="4">
    <source>
        <dbReference type="ARBA" id="ARBA00022679"/>
    </source>
</evidence>
<dbReference type="CDD" id="cd00156">
    <property type="entry name" value="REC"/>
    <property type="match status" value="1"/>
</dbReference>
<dbReference type="PANTHER" id="PTHR42878:SF15">
    <property type="entry name" value="BACTERIOPHYTOCHROME"/>
    <property type="match status" value="1"/>
</dbReference>
<evidence type="ECO:0000259" key="7">
    <source>
        <dbReference type="PROSITE" id="PS50109"/>
    </source>
</evidence>
<dbReference type="Proteomes" id="UP000317318">
    <property type="component" value="Chromosome"/>
</dbReference>
<dbReference type="SMART" id="SM00448">
    <property type="entry name" value="REC"/>
    <property type="match status" value="1"/>
</dbReference>
<dbReference type="KEGG" id="svp:Pan189_41920"/>
<dbReference type="PROSITE" id="PS50109">
    <property type="entry name" value="HIS_KIN"/>
    <property type="match status" value="1"/>
</dbReference>
<dbReference type="SUPFAM" id="SSF55874">
    <property type="entry name" value="ATPase domain of HSP90 chaperone/DNA topoisomerase II/histidine kinase"/>
    <property type="match status" value="1"/>
</dbReference>
<dbReference type="GO" id="GO:0000156">
    <property type="term" value="F:phosphorelay response regulator activity"/>
    <property type="evidence" value="ECO:0007669"/>
    <property type="project" value="TreeGrafter"/>
</dbReference>
<feature type="domain" description="Histidine kinase" evidence="7">
    <location>
        <begin position="158"/>
        <end position="373"/>
    </location>
</feature>
<protein>
    <recommendedName>
        <fullName evidence="2">histidine kinase</fullName>
        <ecNumber evidence="2">2.7.13.3</ecNumber>
    </recommendedName>
</protein>
<name>A0A517R7I7_9PLAN</name>
<gene>
    <name evidence="9" type="primary">cph1_2</name>
    <name evidence="9" type="ORF">Pan189_41920</name>
</gene>
<dbReference type="InterPro" id="IPR011006">
    <property type="entry name" value="CheY-like_superfamily"/>
</dbReference>
<keyword evidence="5" id="KW-0418">Kinase</keyword>
<feature type="domain" description="Response regulatory" evidence="8">
    <location>
        <begin position="11"/>
        <end position="128"/>
    </location>
</feature>
<organism evidence="9 10">
    <name type="scientific">Stratiformator vulcanicus</name>
    <dbReference type="NCBI Taxonomy" id="2527980"/>
    <lineage>
        <taxon>Bacteria</taxon>
        <taxon>Pseudomonadati</taxon>
        <taxon>Planctomycetota</taxon>
        <taxon>Planctomycetia</taxon>
        <taxon>Planctomycetales</taxon>
        <taxon>Planctomycetaceae</taxon>
        <taxon>Stratiformator</taxon>
    </lineage>
</organism>
<evidence type="ECO:0000259" key="8">
    <source>
        <dbReference type="PROSITE" id="PS50110"/>
    </source>
</evidence>
<keyword evidence="4 9" id="KW-0808">Transferase</keyword>
<dbReference type="Gene3D" id="3.40.50.2300">
    <property type="match status" value="1"/>
</dbReference>
<dbReference type="InterPro" id="IPR005467">
    <property type="entry name" value="His_kinase_dom"/>
</dbReference>
<evidence type="ECO:0000256" key="2">
    <source>
        <dbReference type="ARBA" id="ARBA00012438"/>
    </source>
</evidence>
<dbReference type="Gene3D" id="3.30.565.10">
    <property type="entry name" value="Histidine kinase-like ATPase, C-terminal domain"/>
    <property type="match status" value="1"/>
</dbReference>
<comment type="catalytic activity">
    <reaction evidence="1">
        <text>ATP + protein L-histidine = ADP + protein N-phospho-L-histidine.</text>
        <dbReference type="EC" id="2.7.13.3"/>
    </reaction>
</comment>
<dbReference type="InterPro" id="IPR003661">
    <property type="entry name" value="HisK_dim/P_dom"/>
</dbReference>
<evidence type="ECO:0000256" key="3">
    <source>
        <dbReference type="ARBA" id="ARBA00022553"/>
    </source>
</evidence>
<dbReference type="SMART" id="SM00388">
    <property type="entry name" value="HisKA"/>
    <property type="match status" value="1"/>
</dbReference>
<dbReference type="RefSeq" id="WP_145365894.1">
    <property type="nucleotide sequence ID" value="NZ_CP036268.1"/>
</dbReference>
<reference evidence="9 10" key="1">
    <citation type="submission" date="2019-02" db="EMBL/GenBank/DDBJ databases">
        <title>Deep-cultivation of Planctomycetes and their phenomic and genomic characterization uncovers novel biology.</title>
        <authorList>
            <person name="Wiegand S."/>
            <person name="Jogler M."/>
            <person name="Boedeker C."/>
            <person name="Pinto D."/>
            <person name="Vollmers J."/>
            <person name="Rivas-Marin E."/>
            <person name="Kohn T."/>
            <person name="Peeters S.H."/>
            <person name="Heuer A."/>
            <person name="Rast P."/>
            <person name="Oberbeckmann S."/>
            <person name="Bunk B."/>
            <person name="Jeske O."/>
            <person name="Meyerdierks A."/>
            <person name="Storesund J.E."/>
            <person name="Kallscheuer N."/>
            <person name="Luecker S."/>
            <person name="Lage O.M."/>
            <person name="Pohl T."/>
            <person name="Merkel B.J."/>
            <person name="Hornburger P."/>
            <person name="Mueller R.-W."/>
            <person name="Bruemmer F."/>
            <person name="Labrenz M."/>
            <person name="Spormann A.M."/>
            <person name="Op den Camp H."/>
            <person name="Overmann J."/>
            <person name="Amann R."/>
            <person name="Jetten M.S.M."/>
            <person name="Mascher T."/>
            <person name="Medema M.H."/>
            <person name="Devos D.P."/>
            <person name="Kaster A.-K."/>
            <person name="Ovreas L."/>
            <person name="Rohde M."/>
            <person name="Galperin M.Y."/>
            <person name="Jogler C."/>
        </authorList>
    </citation>
    <scope>NUCLEOTIDE SEQUENCE [LARGE SCALE GENOMIC DNA]</scope>
    <source>
        <strain evidence="9 10">Pan189</strain>
    </source>
</reference>
<dbReference type="InterPro" id="IPR001789">
    <property type="entry name" value="Sig_transdc_resp-reg_receiver"/>
</dbReference>
<accession>A0A517R7I7</accession>
<dbReference type="OrthoDB" id="9808408at2"/>
<dbReference type="GO" id="GO:0007234">
    <property type="term" value="P:osmosensory signaling via phosphorelay pathway"/>
    <property type="evidence" value="ECO:0007669"/>
    <property type="project" value="TreeGrafter"/>
</dbReference>
<keyword evidence="10" id="KW-1185">Reference proteome</keyword>
<dbReference type="PROSITE" id="PS50110">
    <property type="entry name" value="RESPONSE_REGULATORY"/>
    <property type="match status" value="1"/>
</dbReference>
<dbReference type="SMART" id="SM00387">
    <property type="entry name" value="HATPase_c"/>
    <property type="match status" value="1"/>
</dbReference>
<feature type="modified residue" description="4-aspartylphosphate" evidence="6">
    <location>
        <position position="63"/>
    </location>
</feature>
<dbReference type="InterPro" id="IPR004358">
    <property type="entry name" value="Sig_transdc_His_kin-like_C"/>
</dbReference>
<proteinExistence type="predicted"/>
<dbReference type="InterPro" id="IPR050351">
    <property type="entry name" value="BphY/WalK/GraS-like"/>
</dbReference>
<evidence type="ECO:0000256" key="5">
    <source>
        <dbReference type="ARBA" id="ARBA00022777"/>
    </source>
</evidence>
<sequence>MSETPDRLSGIVLLVEDDDHHARLIKRYLDDLQSADVKVEHAATFGAARERLIDGDITLILLDLGLPDADPDYFLPVLAEDYPDVPIVVLTSHEDVRLGADIVDQGAEDYLVKSELTRALLERSLRYAMVRKANHVALQKQARDLERRNEELRGFAHTLAHEVRNPLSIISGCLQYICSPGVENLNGRTTALIEAASRSVTNLDELINELLQFSRASQSIPFEEVDLSETFQAAWESVRHRATSAGVSISHDPLPVVRGRPVQLRQVFENLLGNAIKYGGKPTLHVHVGTEHTDKGPVLSVTDDGVGIEPEYHDKLFDMFFRGPEHAKDSSISGTGIGLAFCRRVIEQHGGQIWVESIPGTNTTFHFSLPAVDDDRGTSETQDEYLLAPSA</sequence>
<dbReference type="Gene3D" id="1.10.287.130">
    <property type="match status" value="1"/>
</dbReference>
<dbReference type="Pfam" id="PF00512">
    <property type="entry name" value="HisKA"/>
    <property type="match status" value="1"/>
</dbReference>
<dbReference type="Pfam" id="PF02518">
    <property type="entry name" value="HATPase_c"/>
    <property type="match status" value="1"/>
</dbReference>
<dbReference type="EMBL" id="CP036268">
    <property type="protein sequence ID" value="QDT39781.1"/>
    <property type="molecule type" value="Genomic_DNA"/>
</dbReference>
<dbReference type="InterPro" id="IPR036097">
    <property type="entry name" value="HisK_dim/P_sf"/>
</dbReference>
<dbReference type="EC" id="2.7.13.3" evidence="2"/>
<evidence type="ECO:0000313" key="9">
    <source>
        <dbReference type="EMBL" id="QDT39781.1"/>
    </source>
</evidence>
<dbReference type="InterPro" id="IPR003594">
    <property type="entry name" value="HATPase_dom"/>
</dbReference>
<dbReference type="PRINTS" id="PR00344">
    <property type="entry name" value="BCTRLSENSOR"/>
</dbReference>
<dbReference type="GO" id="GO:0030295">
    <property type="term" value="F:protein kinase activator activity"/>
    <property type="evidence" value="ECO:0007669"/>
    <property type="project" value="TreeGrafter"/>
</dbReference>
<dbReference type="SUPFAM" id="SSF47384">
    <property type="entry name" value="Homodimeric domain of signal transducing histidine kinase"/>
    <property type="match status" value="1"/>
</dbReference>
<evidence type="ECO:0000256" key="1">
    <source>
        <dbReference type="ARBA" id="ARBA00000085"/>
    </source>
</evidence>
<dbReference type="Pfam" id="PF00072">
    <property type="entry name" value="Response_reg"/>
    <property type="match status" value="1"/>
</dbReference>
<keyword evidence="3 6" id="KW-0597">Phosphoprotein</keyword>
<dbReference type="SUPFAM" id="SSF52172">
    <property type="entry name" value="CheY-like"/>
    <property type="match status" value="1"/>
</dbReference>
<dbReference type="InterPro" id="IPR036890">
    <property type="entry name" value="HATPase_C_sf"/>
</dbReference>
<evidence type="ECO:0000256" key="6">
    <source>
        <dbReference type="PROSITE-ProRule" id="PRU00169"/>
    </source>
</evidence>
<dbReference type="PANTHER" id="PTHR42878">
    <property type="entry name" value="TWO-COMPONENT HISTIDINE KINASE"/>
    <property type="match status" value="1"/>
</dbReference>
<dbReference type="GO" id="GO:0000155">
    <property type="term" value="F:phosphorelay sensor kinase activity"/>
    <property type="evidence" value="ECO:0007669"/>
    <property type="project" value="InterPro"/>
</dbReference>
<dbReference type="FunFam" id="3.30.565.10:FF:000006">
    <property type="entry name" value="Sensor histidine kinase WalK"/>
    <property type="match status" value="1"/>
</dbReference>
<dbReference type="CDD" id="cd00082">
    <property type="entry name" value="HisKA"/>
    <property type="match status" value="1"/>
</dbReference>